<organism evidence="1">
    <name type="scientific">bioreactor metagenome</name>
    <dbReference type="NCBI Taxonomy" id="1076179"/>
    <lineage>
        <taxon>unclassified sequences</taxon>
        <taxon>metagenomes</taxon>
        <taxon>ecological metagenomes</taxon>
    </lineage>
</organism>
<dbReference type="AlphaFoldDB" id="A0A645CKI1"/>
<gene>
    <name evidence="1" type="ORF">SDC9_124448</name>
</gene>
<dbReference type="EMBL" id="VSSQ01027944">
    <property type="protein sequence ID" value="MPM77445.1"/>
    <property type="molecule type" value="Genomic_DNA"/>
</dbReference>
<proteinExistence type="predicted"/>
<evidence type="ECO:0000313" key="1">
    <source>
        <dbReference type="EMBL" id="MPM77445.1"/>
    </source>
</evidence>
<accession>A0A645CKI1</accession>
<reference evidence="1" key="1">
    <citation type="submission" date="2019-08" db="EMBL/GenBank/DDBJ databases">
        <authorList>
            <person name="Kucharzyk K."/>
            <person name="Murdoch R.W."/>
            <person name="Higgins S."/>
            <person name="Loffler F."/>
        </authorList>
    </citation>
    <scope>NUCLEOTIDE SEQUENCE</scope>
</reference>
<sequence length="57" mass="6432">MSENSIKGEDVSPGLFKEVDKAMARGDKVTNKNRLKPMWTAKLLDFLLIPSHSLSWT</sequence>
<protein>
    <submittedName>
        <fullName evidence="1">Uncharacterized protein</fullName>
    </submittedName>
</protein>
<comment type="caution">
    <text evidence="1">The sequence shown here is derived from an EMBL/GenBank/DDBJ whole genome shotgun (WGS) entry which is preliminary data.</text>
</comment>
<name>A0A645CKI1_9ZZZZ</name>